<dbReference type="GO" id="GO:0071949">
    <property type="term" value="F:FAD binding"/>
    <property type="evidence" value="ECO:0007669"/>
    <property type="project" value="InterPro"/>
</dbReference>
<dbReference type="AlphaFoldDB" id="A0A5R9L6X3"/>
<dbReference type="SUPFAM" id="SSF54975">
    <property type="entry name" value="Acylphosphatase/BLUF domain-like"/>
    <property type="match status" value="1"/>
</dbReference>
<evidence type="ECO:0000259" key="1">
    <source>
        <dbReference type="PROSITE" id="PS50925"/>
    </source>
</evidence>
<gene>
    <name evidence="2" type="ORF">FEN17_10500</name>
</gene>
<dbReference type="SMART" id="SM01034">
    <property type="entry name" value="BLUF"/>
    <property type="match status" value="1"/>
</dbReference>
<reference evidence="2 3" key="1">
    <citation type="submission" date="2019-05" db="EMBL/GenBank/DDBJ databases">
        <authorList>
            <person name="Qu J.-H."/>
        </authorList>
    </citation>
    <scope>NUCLEOTIDE SEQUENCE [LARGE SCALE GENOMIC DNA]</scope>
    <source>
        <strain evidence="2 3">T17</strain>
    </source>
</reference>
<evidence type="ECO:0000313" key="2">
    <source>
        <dbReference type="EMBL" id="TLV03985.1"/>
    </source>
</evidence>
<dbReference type="RefSeq" id="WP_138365194.1">
    <property type="nucleotide sequence ID" value="NZ_VCEJ01000002.1"/>
</dbReference>
<dbReference type="InterPro" id="IPR036046">
    <property type="entry name" value="Acylphosphatase-like_dom_sf"/>
</dbReference>
<organism evidence="2 3">
    <name type="scientific">Dyadobacter luticola</name>
    <dbReference type="NCBI Taxonomy" id="1979387"/>
    <lineage>
        <taxon>Bacteria</taxon>
        <taxon>Pseudomonadati</taxon>
        <taxon>Bacteroidota</taxon>
        <taxon>Cytophagia</taxon>
        <taxon>Cytophagales</taxon>
        <taxon>Spirosomataceae</taxon>
        <taxon>Dyadobacter</taxon>
    </lineage>
</organism>
<dbReference type="PROSITE" id="PS50925">
    <property type="entry name" value="BLUF"/>
    <property type="match status" value="1"/>
</dbReference>
<sequence>MTYCIVYLSASRTLMEDGELQSVLAQSRRNNAAADITGVLLYCNGSVIQVLEGEQEAVTALFEKIKFDYRHSQVIVLYKGNVDSRSFDKWAMGYITMEDRNMEELKDQLSFIENPYDSSTRENKILSLVKTFFKNNYRN</sequence>
<proteinExistence type="predicted"/>
<accession>A0A5R9L6X3</accession>
<dbReference type="Pfam" id="PF04940">
    <property type="entry name" value="BLUF"/>
    <property type="match status" value="1"/>
</dbReference>
<dbReference type="InterPro" id="IPR007024">
    <property type="entry name" value="BLUF_domain"/>
</dbReference>
<dbReference type="Gene3D" id="3.30.70.100">
    <property type="match status" value="1"/>
</dbReference>
<evidence type="ECO:0000313" key="3">
    <source>
        <dbReference type="Proteomes" id="UP000306402"/>
    </source>
</evidence>
<dbReference type="EMBL" id="VCEJ01000002">
    <property type="protein sequence ID" value="TLV03985.1"/>
    <property type="molecule type" value="Genomic_DNA"/>
</dbReference>
<dbReference type="GO" id="GO:0009882">
    <property type="term" value="F:blue light photoreceptor activity"/>
    <property type="evidence" value="ECO:0007669"/>
    <property type="project" value="InterPro"/>
</dbReference>
<dbReference type="Proteomes" id="UP000306402">
    <property type="component" value="Unassembled WGS sequence"/>
</dbReference>
<keyword evidence="3" id="KW-1185">Reference proteome</keyword>
<comment type="caution">
    <text evidence="2">The sequence shown here is derived from an EMBL/GenBank/DDBJ whole genome shotgun (WGS) entry which is preliminary data.</text>
</comment>
<feature type="domain" description="BLUF" evidence="1">
    <location>
        <begin position="2"/>
        <end position="93"/>
    </location>
</feature>
<name>A0A5R9L6X3_9BACT</name>
<dbReference type="OrthoDB" id="1122028at2"/>
<protein>
    <submittedName>
        <fullName evidence="2">BLUF domain-containing protein</fullName>
    </submittedName>
</protein>